<sequence length="322" mass="32151">MDVIVIGEPLVEFSASVPLTEADTFRLSFSGDALNAAVAAAAAGAHVALVTRVGEDEFGERLIRFAAAHGVDTRWMLPGAGSTGAYAVGADPGGERAFAYMRACSAASRLGPSDVADAPLAETAVLLVSGVTAALSASCAHAVRHAAEIVHASGGKVVYDPNFRSRLTTPEQAAGVLADIAPMAALVAPSCPGDSLPLLGTADPAEVVRACLKLGARAVAVTRGPEGVLLGLPGGRDGWPDGSAGPLVEIPAVAARAVVDQTGAGDAFIGTVAARLATGTALRDAVRAGTAAAAISLQGQGGTGRVATPEEIDRLLTRPQDP</sequence>
<dbReference type="SUPFAM" id="SSF53613">
    <property type="entry name" value="Ribokinase-like"/>
    <property type="match status" value="1"/>
</dbReference>
<evidence type="ECO:0000313" key="9">
    <source>
        <dbReference type="Proteomes" id="UP001596496"/>
    </source>
</evidence>
<reference evidence="9" key="1">
    <citation type="journal article" date="2019" name="Int. J. Syst. Evol. Microbiol.">
        <title>The Global Catalogue of Microorganisms (GCM) 10K type strain sequencing project: providing services to taxonomists for standard genome sequencing and annotation.</title>
        <authorList>
            <consortium name="The Broad Institute Genomics Platform"/>
            <consortium name="The Broad Institute Genome Sequencing Center for Infectious Disease"/>
            <person name="Wu L."/>
            <person name="Ma J."/>
        </authorList>
    </citation>
    <scope>NUCLEOTIDE SEQUENCE [LARGE SCALE GENOMIC DNA]</scope>
    <source>
        <strain evidence="9">CECT 7649</strain>
    </source>
</reference>
<proteinExistence type="inferred from homology"/>
<keyword evidence="4 8" id="KW-0418">Kinase</keyword>
<comment type="caution">
    <text evidence="8">The sequence shown here is derived from an EMBL/GenBank/DDBJ whole genome shotgun (WGS) entry which is preliminary data.</text>
</comment>
<dbReference type="InterPro" id="IPR011611">
    <property type="entry name" value="PfkB_dom"/>
</dbReference>
<keyword evidence="9" id="KW-1185">Reference proteome</keyword>
<dbReference type="CDD" id="cd01166">
    <property type="entry name" value="KdgK"/>
    <property type="match status" value="1"/>
</dbReference>
<evidence type="ECO:0000256" key="6">
    <source>
        <dbReference type="SAM" id="MobiDB-lite"/>
    </source>
</evidence>
<evidence type="ECO:0000256" key="4">
    <source>
        <dbReference type="ARBA" id="ARBA00022777"/>
    </source>
</evidence>
<feature type="compositionally biased region" description="Basic and acidic residues" evidence="6">
    <location>
        <begin position="311"/>
        <end position="322"/>
    </location>
</feature>
<dbReference type="Gene3D" id="3.40.1190.20">
    <property type="match status" value="1"/>
</dbReference>
<comment type="similarity">
    <text evidence="1">Belongs to the carbohydrate kinase PfkB family.</text>
</comment>
<dbReference type="InterPro" id="IPR050306">
    <property type="entry name" value="PfkB_Carbo_kinase"/>
</dbReference>
<evidence type="ECO:0000256" key="1">
    <source>
        <dbReference type="ARBA" id="ARBA00010688"/>
    </source>
</evidence>
<evidence type="ECO:0000256" key="2">
    <source>
        <dbReference type="ARBA" id="ARBA00022679"/>
    </source>
</evidence>
<evidence type="ECO:0000313" key="8">
    <source>
        <dbReference type="EMBL" id="MFC7380980.1"/>
    </source>
</evidence>
<keyword evidence="5" id="KW-0067">ATP-binding</keyword>
<organism evidence="8 9">
    <name type="scientific">Sphaerisporangium rhizosphaerae</name>
    <dbReference type="NCBI Taxonomy" id="2269375"/>
    <lineage>
        <taxon>Bacteria</taxon>
        <taxon>Bacillati</taxon>
        <taxon>Actinomycetota</taxon>
        <taxon>Actinomycetes</taxon>
        <taxon>Streptosporangiales</taxon>
        <taxon>Streptosporangiaceae</taxon>
        <taxon>Sphaerisporangium</taxon>
    </lineage>
</organism>
<protein>
    <submittedName>
        <fullName evidence="8">Sugar kinase</fullName>
    </submittedName>
</protein>
<evidence type="ECO:0000256" key="3">
    <source>
        <dbReference type="ARBA" id="ARBA00022741"/>
    </source>
</evidence>
<keyword evidence="2" id="KW-0808">Transferase</keyword>
<feature type="region of interest" description="Disordered" evidence="6">
    <location>
        <begin position="299"/>
        <end position="322"/>
    </location>
</feature>
<dbReference type="PANTHER" id="PTHR43085:SF1">
    <property type="entry name" value="PSEUDOURIDINE KINASE-RELATED"/>
    <property type="match status" value="1"/>
</dbReference>
<dbReference type="GO" id="GO:0016301">
    <property type="term" value="F:kinase activity"/>
    <property type="evidence" value="ECO:0007669"/>
    <property type="project" value="UniProtKB-KW"/>
</dbReference>
<gene>
    <name evidence="8" type="ORF">ACFQSB_02100</name>
</gene>
<accession>A0ABW2NXV3</accession>
<dbReference type="InterPro" id="IPR029056">
    <property type="entry name" value="Ribokinase-like"/>
</dbReference>
<dbReference type="Proteomes" id="UP001596496">
    <property type="component" value="Unassembled WGS sequence"/>
</dbReference>
<dbReference type="EMBL" id="JBHTCG010000001">
    <property type="protein sequence ID" value="MFC7380980.1"/>
    <property type="molecule type" value="Genomic_DNA"/>
</dbReference>
<evidence type="ECO:0000256" key="5">
    <source>
        <dbReference type="ARBA" id="ARBA00022840"/>
    </source>
</evidence>
<dbReference type="PANTHER" id="PTHR43085">
    <property type="entry name" value="HEXOKINASE FAMILY MEMBER"/>
    <property type="match status" value="1"/>
</dbReference>
<feature type="domain" description="Carbohydrate kinase PfkB" evidence="7">
    <location>
        <begin position="3"/>
        <end position="303"/>
    </location>
</feature>
<name>A0ABW2NXV3_9ACTN</name>
<dbReference type="RefSeq" id="WP_380823950.1">
    <property type="nucleotide sequence ID" value="NZ_JBHTCG010000001.1"/>
</dbReference>
<dbReference type="Pfam" id="PF00294">
    <property type="entry name" value="PfkB"/>
    <property type="match status" value="1"/>
</dbReference>
<evidence type="ECO:0000259" key="7">
    <source>
        <dbReference type="Pfam" id="PF00294"/>
    </source>
</evidence>
<keyword evidence="3" id="KW-0547">Nucleotide-binding</keyword>